<sequence length="357" mass="40651">MKTKIAIILVALLFAWNPISAQSVDDKIYEAIRLINNSDLSSAIRLLNEVLDEHPDHYGATYELALAHFLNKNYEKTAELLQRAVTMPDATDQTFAMLGNAYDMCGDKEKAMATYNEGLKKFPKSGYLYTELGITSAIHENYDDAISYHWKGIQADPDFSSNYYWATKIYASSSEPMWALVLGEMYLAVEKFNAKRLYEVSGIIAQTYRSMLEIEGDSITVKQSQPINIYIDEKSDDPEQFVKAMMKLSVQFPASLHIAAAIEAPDSIDAETLCLIRERFTDQIVSNEILWKKYPNPFVSHLVAVRNAGVENAYLHYILLLNNPAELKKWAVQHPIEWQLFAEWLGNYTPSFNGEYH</sequence>
<dbReference type="SMART" id="SM00028">
    <property type="entry name" value="TPR"/>
    <property type="match status" value="3"/>
</dbReference>
<dbReference type="PROSITE" id="PS50005">
    <property type="entry name" value="TPR"/>
    <property type="match status" value="1"/>
</dbReference>
<protein>
    <submittedName>
        <fullName evidence="3">Tetratricopeptide repeat protein</fullName>
    </submittedName>
</protein>
<dbReference type="Pfam" id="PF13174">
    <property type="entry name" value="TPR_6"/>
    <property type="match status" value="1"/>
</dbReference>
<dbReference type="Gene3D" id="1.25.40.10">
    <property type="entry name" value="Tetratricopeptide repeat domain"/>
    <property type="match status" value="1"/>
</dbReference>
<organism evidence="3 4">
    <name type="scientific">Candidatus Limisoma intestinavium</name>
    <dbReference type="NCBI Taxonomy" id="2840856"/>
    <lineage>
        <taxon>Bacteria</taxon>
        <taxon>Pseudomonadati</taxon>
        <taxon>Bacteroidota</taxon>
        <taxon>Bacteroidia</taxon>
        <taxon>Bacteroidales</taxon>
        <taxon>Candidatus Limisoma</taxon>
    </lineage>
</organism>
<reference evidence="3" key="1">
    <citation type="submission" date="2020-10" db="EMBL/GenBank/DDBJ databases">
        <authorList>
            <person name="Gilroy R."/>
        </authorList>
    </citation>
    <scope>NUCLEOTIDE SEQUENCE</scope>
    <source>
        <strain evidence="3">17073</strain>
    </source>
</reference>
<feature type="repeat" description="TPR" evidence="1">
    <location>
        <begin position="92"/>
        <end position="125"/>
    </location>
</feature>
<dbReference type="EMBL" id="DVMS01000084">
    <property type="protein sequence ID" value="HIU38612.1"/>
    <property type="molecule type" value="Genomic_DNA"/>
</dbReference>
<dbReference type="InterPro" id="IPR011990">
    <property type="entry name" value="TPR-like_helical_dom_sf"/>
</dbReference>
<gene>
    <name evidence="3" type="ORF">IAD18_02970</name>
</gene>
<name>A0A9D1IJW5_9BACT</name>
<dbReference type="SUPFAM" id="SSF48452">
    <property type="entry name" value="TPR-like"/>
    <property type="match status" value="1"/>
</dbReference>
<evidence type="ECO:0000313" key="3">
    <source>
        <dbReference type="EMBL" id="HIU38612.1"/>
    </source>
</evidence>
<keyword evidence="2" id="KW-0732">Signal</keyword>
<dbReference type="InterPro" id="IPR019734">
    <property type="entry name" value="TPR_rpt"/>
</dbReference>
<evidence type="ECO:0000256" key="2">
    <source>
        <dbReference type="SAM" id="SignalP"/>
    </source>
</evidence>
<feature type="signal peptide" evidence="2">
    <location>
        <begin position="1"/>
        <end position="21"/>
    </location>
</feature>
<proteinExistence type="predicted"/>
<comment type="caution">
    <text evidence="3">The sequence shown here is derived from an EMBL/GenBank/DDBJ whole genome shotgun (WGS) entry which is preliminary data.</text>
</comment>
<reference evidence="3" key="2">
    <citation type="journal article" date="2021" name="PeerJ">
        <title>Extensive microbial diversity within the chicken gut microbiome revealed by metagenomics and culture.</title>
        <authorList>
            <person name="Gilroy R."/>
            <person name="Ravi A."/>
            <person name="Getino M."/>
            <person name="Pursley I."/>
            <person name="Horton D.L."/>
            <person name="Alikhan N.F."/>
            <person name="Baker D."/>
            <person name="Gharbi K."/>
            <person name="Hall N."/>
            <person name="Watson M."/>
            <person name="Adriaenssens E.M."/>
            <person name="Foster-Nyarko E."/>
            <person name="Jarju S."/>
            <person name="Secka A."/>
            <person name="Antonio M."/>
            <person name="Oren A."/>
            <person name="Chaudhuri R.R."/>
            <person name="La Ragione R."/>
            <person name="Hildebrand F."/>
            <person name="Pallen M.J."/>
        </authorList>
    </citation>
    <scope>NUCLEOTIDE SEQUENCE</scope>
    <source>
        <strain evidence="3">17073</strain>
    </source>
</reference>
<dbReference type="Proteomes" id="UP000824076">
    <property type="component" value="Unassembled WGS sequence"/>
</dbReference>
<evidence type="ECO:0000313" key="4">
    <source>
        <dbReference type="Proteomes" id="UP000824076"/>
    </source>
</evidence>
<dbReference type="AlphaFoldDB" id="A0A9D1IJW5"/>
<evidence type="ECO:0000256" key="1">
    <source>
        <dbReference type="PROSITE-ProRule" id="PRU00339"/>
    </source>
</evidence>
<accession>A0A9D1IJW5</accession>
<keyword evidence="1" id="KW-0802">TPR repeat</keyword>
<feature type="chain" id="PRO_5039391591" evidence="2">
    <location>
        <begin position="22"/>
        <end position="357"/>
    </location>
</feature>
<dbReference type="Pfam" id="PF13432">
    <property type="entry name" value="TPR_16"/>
    <property type="match status" value="1"/>
</dbReference>